<sequence>MIATFTTIFGSGLASHTITEEFQKRTIKQLLIHPRKRLIVLLSKHITILLAVLLIALSALFQEREFIFCSYRMI</sequence>
<accession>A0ABM8Y7B0</accession>
<evidence type="ECO:0000313" key="3">
    <source>
        <dbReference type="Proteomes" id="UP000789423"/>
    </source>
</evidence>
<dbReference type="Proteomes" id="UP000789423">
    <property type="component" value="Unassembled WGS sequence"/>
</dbReference>
<comment type="caution">
    <text evidence="2">The sequence shown here is derived from an EMBL/GenBank/DDBJ whole genome shotgun (WGS) entry which is preliminary data.</text>
</comment>
<evidence type="ECO:0000313" key="2">
    <source>
        <dbReference type="EMBL" id="CAG9611609.1"/>
    </source>
</evidence>
<keyword evidence="1" id="KW-0472">Membrane</keyword>
<evidence type="ECO:0000256" key="1">
    <source>
        <dbReference type="SAM" id="Phobius"/>
    </source>
</evidence>
<feature type="transmembrane region" description="Helical" evidence="1">
    <location>
        <begin position="38"/>
        <end position="61"/>
    </location>
</feature>
<name>A0ABM8Y7B0_9BACI</name>
<gene>
    <name evidence="2" type="ORF">BACCIP111899_00781</name>
</gene>
<dbReference type="EMBL" id="CAKJTI010000003">
    <property type="protein sequence ID" value="CAG9611609.1"/>
    <property type="molecule type" value="Genomic_DNA"/>
</dbReference>
<protein>
    <submittedName>
        <fullName evidence="2">Uncharacterized protein</fullName>
    </submittedName>
</protein>
<proteinExistence type="predicted"/>
<reference evidence="2 3" key="1">
    <citation type="submission" date="2021-10" db="EMBL/GenBank/DDBJ databases">
        <authorList>
            <person name="Criscuolo A."/>
        </authorList>
    </citation>
    <scope>NUCLEOTIDE SEQUENCE [LARGE SCALE GENOMIC DNA]</scope>
    <source>
        <strain evidence="3">CIP 111899</strain>
    </source>
</reference>
<keyword evidence="1" id="KW-1133">Transmembrane helix</keyword>
<keyword evidence="3" id="KW-1185">Reference proteome</keyword>
<organism evidence="2 3">
    <name type="scientific">Bacillus rhizoplanae</name>
    <dbReference type="NCBI Taxonomy" id="2880966"/>
    <lineage>
        <taxon>Bacteria</taxon>
        <taxon>Bacillati</taxon>
        <taxon>Bacillota</taxon>
        <taxon>Bacilli</taxon>
        <taxon>Bacillales</taxon>
        <taxon>Bacillaceae</taxon>
        <taxon>Bacillus</taxon>
    </lineage>
</organism>
<keyword evidence="1" id="KW-0812">Transmembrane</keyword>
<dbReference type="Pfam" id="PF12730">
    <property type="entry name" value="ABC2_membrane_4"/>
    <property type="match status" value="1"/>
</dbReference>